<gene>
    <name evidence="2" type="ordered locus">Acid_1676</name>
</gene>
<evidence type="ECO:0000313" key="2">
    <source>
        <dbReference type="EMBL" id="ABJ82666.1"/>
    </source>
</evidence>
<sequence length="189" mass="20729">MGISAVCREAIACMIRVVGSENRDRAGSPGACGTYSERKDIVHGDRRFDVIEGQVDRTTGLRAGAGHIRLRWVTFGRGRQTNEMATLRTSGDCFLSGRCAVFVPVAPPAVSMDATASPEPFDGSSSAALVHRYFREDSNTPPDAESDTIHERVSHQDLPSDVVDLRGHLQNPQEPLIPLQRRHLLRDPQ</sequence>
<dbReference type="HOGENOM" id="CLU_1433612_0_0_0"/>
<dbReference type="AlphaFoldDB" id="Q027Z1"/>
<protein>
    <submittedName>
        <fullName evidence="2">Uncharacterized protein</fullName>
    </submittedName>
</protein>
<dbReference type="STRING" id="234267.Acid_1676"/>
<name>Q027Z1_SOLUE</name>
<organism evidence="2">
    <name type="scientific">Solibacter usitatus (strain Ellin6076)</name>
    <dbReference type="NCBI Taxonomy" id="234267"/>
    <lineage>
        <taxon>Bacteria</taxon>
        <taxon>Pseudomonadati</taxon>
        <taxon>Acidobacteriota</taxon>
        <taxon>Terriglobia</taxon>
        <taxon>Bryobacterales</taxon>
        <taxon>Solibacteraceae</taxon>
        <taxon>Candidatus Solibacter</taxon>
    </lineage>
</organism>
<dbReference type="EMBL" id="CP000473">
    <property type="protein sequence ID" value="ABJ82666.1"/>
    <property type="molecule type" value="Genomic_DNA"/>
</dbReference>
<dbReference type="InParanoid" id="Q027Z1"/>
<feature type="region of interest" description="Disordered" evidence="1">
    <location>
        <begin position="137"/>
        <end position="156"/>
    </location>
</feature>
<proteinExistence type="predicted"/>
<dbReference type="KEGG" id="sus:Acid_1676"/>
<accession>Q027Z1</accession>
<evidence type="ECO:0000256" key="1">
    <source>
        <dbReference type="SAM" id="MobiDB-lite"/>
    </source>
</evidence>
<reference evidence="2" key="1">
    <citation type="submission" date="2006-10" db="EMBL/GenBank/DDBJ databases">
        <title>Complete sequence of Solibacter usitatus Ellin6076.</title>
        <authorList>
            <consortium name="US DOE Joint Genome Institute"/>
            <person name="Copeland A."/>
            <person name="Lucas S."/>
            <person name="Lapidus A."/>
            <person name="Barry K."/>
            <person name="Detter J.C."/>
            <person name="Glavina del Rio T."/>
            <person name="Hammon N."/>
            <person name="Israni S."/>
            <person name="Dalin E."/>
            <person name="Tice H."/>
            <person name="Pitluck S."/>
            <person name="Thompson L.S."/>
            <person name="Brettin T."/>
            <person name="Bruce D."/>
            <person name="Han C."/>
            <person name="Tapia R."/>
            <person name="Gilna P."/>
            <person name="Schmutz J."/>
            <person name="Larimer F."/>
            <person name="Land M."/>
            <person name="Hauser L."/>
            <person name="Kyrpides N."/>
            <person name="Mikhailova N."/>
            <person name="Janssen P.H."/>
            <person name="Kuske C.R."/>
            <person name="Richardson P."/>
        </authorList>
    </citation>
    <scope>NUCLEOTIDE SEQUENCE</scope>
    <source>
        <strain evidence="2">Ellin6076</strain>
    </source>
</reference>